<evidence type="ECO:0000259" key="4">
    <source>
        <dbReference type="Pfam" id="PF00155"/>
    </source>
</evidence>
<keyword evidence="6" id="KW-1185">Reference proteome</keyword>
<comment type="caution">
    <text evidence="5">The sequence shown here is derived from an EMBL/GenBank/DDBJ whole genome shotgun (WGS) entry which is preliminary data.</text>
</comment>
<dbReference type="NCBIfam" id="TIGR01265">
    <property type="entry name" value="tyr_nico_aTase"/>
    <property type="match status" value="1"/>
</dbReference>
<dbReference type="GO" id="GO:0006572">
    <property type="term" value="P:L-tyrosine catabolic process"/>
    <property type="evidence" value="ECO:0007669"/>
    <property type="project" value="TreeGrafter"/>
</dbReference>
<evidence type="ECO:0000313" key="5">
    <source>
        <dbReference type="EMBL" id="KAH6833911.1"/>
    </source>
</evidence>
<dbReference type="InterPro" id="IPR005958">
    <property type="entry name" value="TyrNic_aminoTrfase"/>
</dbReference>
<comment type="cofactor">
    <cofactor evidence="1">
        <name>pyridoxal 5'-phosphate</name>
        <dbReference type="ChEBI" id="CHEBI:597326"/>
    </cofactor>
</comment>
<dbReference type="Pfam" id="PF00155">
    <property type="entry name" value="Aminotran_1_2"/>
    <property type="match status" value="1"/>
</dbReference>
<dbReference type="InterPro" id="IPR015424">
    <property type="entry name" value="PyrdxlP-dep_Trfase"/>
</dbReference>
<dbReference type="Proteomes" id="UP001190926">
    <property type="component" value="Unassembled WGS sequence"/>
</dbReference>
<dbReference type="GO" id="GO:0030170">
    <property type="term" value="F:pyridoxal phosphate binding"/>
    <property type="evidence" value="ECO:0007669"/>
    <property type="project" value="InterPro"/>
</dbReference>
<organism evidence="5 6">
    <name type="scientific">Perilla frutescens var. hirtella</name>
    <name type="common">Perilla citriodora</name>
    <name type="synonym">Perilla setoyensis</name>
    <dbReference type="NCBI Taxonomy" id="608512"/>
    <lineage>
        <taxon>Eukaryota</taxon>
        <taxon>Viridiplantae</taxon>
        <taxon>Streptophyta</taxon>
        <taxon>Embryophyta</taxon>
        <taxon>Tracheophyta</taxon>
        <taxon>Spermatophyta</taxon>
        <taxon>Magnoliopsida</taxon>
        <taxon>eudicotyledons</taxon>
        <taxon>Gunneridae</taxon>
        <taxon>Pentapetalae</taxon>
        <taxon>asterids</taxon>
        <taxon>lamiids</taxon>
        <taxon>Lamiales</taxon>
        <taxon>Lamiaceae</taxon>
        <taxon>Nepetoideae</taxon>
        <taxon>Elsholtzieae</taxon>
        <taxon>Perilla</taxon>
    </lineage>
</organism>
<dbReference type="PANTHER" id="PTHR45744">
    <property type="entry name" value="TYROSINE AMINOTRANSFERASE"/>
    <property type="match status" value="1"/>
</dbReference>
<evidence type="ECO:0000313" key="6">
    <source>
        <dbReference type="Proteomes" id="UP001190926"/>
    </source>
</evidence>
<reference evidence="5 6" key="1">
    <citation type="journal article" date="2021" name="Nat. Commun.">
        <title>Incipient diploidization of the medicinal plant Perilla within 10,000 years.</title>
        <authorList>
            <person name="Zhang Y."/>
            <person name="Shen Q."/>
            <person name="Leng L."/>
            <person name="Zhang D."/>
            <person name="Chen S."/>
            <person name="Shi Y."/>
            <person name="Ning Z."/>
            <person name="Chen S."/>
        </authorList>
    </citation>
    <scope>NUCLEOTIDE SEQUENCE [LARGE SCALE GENOMIC DNA]</scope>
    <source>
        <strain evidence="6">cv. PC099</strain>
    </source>
</reference>
<dbReference type="AlphaFoldDB" id="A0AAD4JHK9"/>
<dbReference type="SUPFAM" id="SSF53383">
    <property type="entry name" value="PLP-dependent transferases"/>
    <property type="match status" value="1"/>
</dbReference>
<dbReference type="InterPro" id="IPR015422">
    <property type="entry name" value="PyrdxlP-dep_Trfase_small"/>
</dbReference>
<dbReference type="EMBL" id="SDAM02000054">
    <property type="protein sequence ID" value="KAH6833911.1"/>
    <property type="molecule type" value="Genomic_DNA"/>
</dbReference>
<comment type="similarity">
    <text evidence="2">Belongs to the class-I pyridoxal-phosphate-dependent aminotransferase family.</text>
</comment>
<evidence type="ECO:0000256" key="1">
    <source>
        <dbReference type="ARBA" id="ARBA00001933"/>
    </source>
</evidence>
<keyword evidence="3" id="KW-0663">Pyridoxal phosphate</keyword>
<gene>
    <name evidence="5" type="ORF">C2S53_005352</name>
</gene>
<dbReference type="Gene3D" id="3.40.640.10">
    <property type="entry name" value="Type I PLP-dependent aspartate aminotransferase-like (Major domain)"/>
    <property type="match status" value="1"/>
</dbReference>
<evidence type="ECO:0000256" key="3">
    <source>
        <dbReference type="ARBA" id="ARBA00022898"/>
    </source>
</evidence>
<accession>A0AAD4JHK9</accession>
<dbReference type="Gene3D" id="3.90.1150.10">
    <property type="entry name" value="Aspartate Aminotransferase, domain 1"/>
    <property type="match status" value="1"/>
</dbReference>
<dbReference type="PANTHER" id="PTHR45744:SF11">
    <property type="entry name" value="TYROSINE AMINOTRANSFERASE"/>
    <property type="match status" value="1"/>
</dbReference>
<name>A0AAD4JHK9_PERFH</name>
<dbReference type="InterPro" id="IPR004839">
    <property type="entry name" value="Aminotransferase_I/II_large"/>
</dbReference>
<proteinExistence type="inferred from homology"/>
<evidence type="ECO:0000256" key="2">
    <source>
        <dbReference type="ARBA" id="ARBA00007441"/>
    </source>
</evidence>
<protein>
    <submittedName>
        <fullName evidence="5">Tyrosine transaminase family protein</fullName>
    </submittedName>
</protein>
<dbReference type="CDD" id="cd00609">
    <property type="entry name" value="AAT_like"/>
    <property type="match status" value="1"/>
</dbReference>
<sequence length="291" mass="31831">MQNLDGDDTRPVIHLGQADPSAFPSFRTTPFAEDAVYAALRSAHFNGYASTVGIPAARSAIVKYLSKDLPHKLSPDNIFLTIGCTQALEAIRTALGRHGANILLPRPGYPDYEARAGFCGLEVRHFDLLPDKDWEVDLVSVEALADENTTTIVIINPGNSCGNVFKYEHLKKVAELAKKLGILVIADEVYEHLNFGSTPFVPMGVFASIAPIITVGSISKRWMVPGWRLGWLVANDPLGILIKHGSGWFDKAVRFERVLCKKRVAMASKAEMEGSRAFPDLCDCKADPCCC</sequence>
<feature type="domain" description="Aminotransferase class I/classII large" evidence="4">
    <location>
        <begin position="12"/>
        <end position="237"/>
    </location>
</feature>
<dbReference type="GO" id="GO:0004838">
    <property type="term" value="F:L-tyrosine-2-oxoglutarate transaminase activity"/>
    <property type="evidence" value="ECO:0007669"/>
    <property type="project" value="TreeGrafter"/>
</dbReference>
<dbReference type="InterPro" id="IPR015421">
    <property type="entry name" value="PyrdxlP-dep_Trfase_major"/>
</dbReference>